<evidence type="ECO:0000313" key="3">
    <source>
        <dbReference type="EMBL" id="ODN77554.1"/>
    </source>
</evidence>
<comment type="caution">
    <text evidence="3">The sequence shown here is derived from an EMBL/GenBank/DDBJ whole genome shotgun (WGS) entry which is preliminary data.</text>
</comment>
<organism evidence="3 4">
    <name type="scientific">Cryptococcus amylolentus CBS 6039</name>
    <dbReference type="NCBI Taxonomy" id="1295533"/>
    <lineage>
        <taxon>Eukaryota</taxon>
        <taxon>Fungi</taxon>
        <taxon>Dikarya</taxon>
        <taxon>Basidiomycota</taxon>
        <taxon>Agaricomycotina</taxon>
        <taxon>Tremellomycetes</taxon>
        <taxon>Tremellales</taxon>
        <taxon>Cryptococcaceae</taxon>
        <taxon>Cryptococcus</taxon>
    </lineage>
</organism>
<dbReference type="OrthoDB" id="430364at2759"/>
<dbReference type="Gene3D" id="2.30.29.30">
    <property type="entry name" value="Pleckstrin-homology domain (PH domain)/Phosphotyrosine-binding domain (PTB)"/>
    <property type="match status" value="1"/>
</dbReference>
<dbReference type="InterPro" id="IPR011993">
    <property type="entry name" value="PH-like_dom_sf"/>
</dbReference>
<dbReference type="EMBL" id="AWGJ01000007">
    <property type="protein sequence ID" value="ODN77554.1"/>
    <property type="molecule type" value="Genomic_DNA"/>
</dbReference>
<dbReference type="GeneID" id="30156035"/>
<dbReference type="GO" id="GO:0005085">
    <property type="term" value="F:guanyl-nucleotide exchange factor activity"/>
    <property type="evidence" value="ECO:0007669"/>
    <property type="project" value="InterPro"/>
</dbReference>
<dbReference type="InterPro" id="IPR023394">
    <property type="entry name" value="Sec7_C_sf"/>
</dbReference>
<feature type="region of interest" description="Disordered" evidence="1">
    <location>
        <begin position="832"/>
        <end position="861"/>
    </location>
</feature>
<feature type="region of interest" description="Disordered" evidence="1">
    <location>
        <begin position="470"/>
        <end position="566"/>
    </location>
</feature>
<proteinExistence type="predicted"/>
<feature type="region of interest" description="Disordered" evidence="1">
    <location>
        <begin position="1"/>
        <end position="128"/>
    </location>
</feature>
<sequence length="1512" mass="164343">MSTSPKSPTKKYYYASRPSSRASRQENSPSDSAQVRSQAIAKLKRAASLPRQPNGRRPDARAARDEVEEPIESPVGGSRPVLEIATPAKQKGLGAENGDEQEMLSPSPVHTAFDHSAMYPSPIDPTNVQRSASAADYYSRPYDNSMSPIGNQTPDWHAMQLAQSYLPSLTPTSVSRFHPPRSTPSPLPTLGELRTLQRSNSQAARAHAMNKLTGGQNIAVSDEDITLHPSPSRNGLQRAGTLGAPRGLGILARRGNVEEPGVKMEQPSIDLEKPRPRLQRSFTVSSSNMGEERRSAVGRRMVERLAERREASKNEEAEVRRLWEERRAAAADLPDSGPIKDSQDSVAQSSPARLGKPLPAASNDMLAAPTIDNDRPISGGTFRSAQFEYEDHLRRSLSSRTARGALGTAPEPVPTIVMDSQGLEPEEEHLNTPTSVRPGDTAATEVYLDESPLLPPQPSFATPTRYTNHETVADEGTPTTSTPGDSTTTSGLDSMMFVMNGTPTGQHVNQAGVTEGNWPSDIGEGGSEWGTPSRDINQPQFINSPSLLSSPDPNSTSNGHLSPSFRDSSILESRMSWEELPATAQVAENPSHSRSGSVSARMKRSVQSALQKRSRSKSSVSSSPPVSPSQGSRGSGASGTPSQISIAQTQFPPRPVAQHHPSISSLAPSQADSSSSNLLIQHQLSADPSQVSLLPRANLNDPRIHMAKMSPFPGIDTLAGGESQGRLEAPPKLTQQYSDSVVPLTNSASEARDIYALPLEPRTASIDEKHGPVKRLSEDSVNKKNWLAKALASPRASISRKMSSEFRAQRENNTLGQGAMVIGSDVDPFASPPMGATPTLGQGATLSPPLPTRSRAASPTISMVPEANEEGRATRFAGMNGGVVQDAGEERALPEKSVEVLKKMDEVLALGPDDPARPEILDDPPRKFLMCAQILQVVNANTVKDRFLFLFNDLLVVAKPLITHGIHATLDMKFLVKHIVSLDKLSISGITDEPSSLVEPERHPVVNGFIKRFAEDPEEACRYLVERSQPKVDSATLASLIFKTPELDKAQVGKVLSGDAKLARAFVDRFHFNAVRIDDALRMLLLSIRLPTDPIACENLLYMFAEGYYEANRERVPYTREMTFDLVMAIMSFNDALYSTFGFALPNHAITRETFISAFRSKDPRGLVADQVLWDVYSSIRSMRLIQALASHEYRLERSVVMNPSQLPSKLTYGVWSERIYVSLPAADPMFRIKLLGEGLEFDPPVLDFAESSEESFRVRGTSLGSKSLLFDRVGSNAALYAGLGNTRHFVVERAFMRHTFQIAFVSHLGLKRKYCFSVNTPEARHKWGNLLERQIKQTRASKAESAEVSGHDGRVRQAIRRNAEAVSLQVLRDAVIPAEERKVSASGPTSSSIAPLASRPATAATVRPTTATNTVSPGEPSGRTRTASISAAYTQYALKEEYDLGPLVPTRGGPGEASDAMLRSQTGKELVLLCRQNSLMSGLLELLYAGTGNGVSEEELERSERSRGVRM</sequence>
<feature type="region of interest" description="Disordered" evidence="1">
    <location>
        <begin position="1383"/>
        <end position="1427"/>
    </location>
</feature>
<dbReference type="PANTHER" id="PTHR10663:SF405">
    <property type="entry name" value="ARF GUANINE NUCLEOTIDE EXCHANGE FACTOR SYT1"/>
    <property type="match status" value="1"/>
</dbReference>
<gene>
    <name evidence="3" type="ORF">L202_04726</name>
</gene>
<feature type="compositionally biased region" description="Polar residues" evidence="1">
    <location>
        <begin position="638"/>
        <end position="651"/>
    </location>
</feature>
<feature type="compositionally biased region" description="Low complexity" evidence="1">
    <location>
        <begin position="12"/>
        <end position="22"/>
    </location>
</feature>
<feature type="compositionally biased region" description="Polar residues" evidence="1">
    <location>
        <begin position="25"/>
        <end position="37"/>
    </location>
</feature>
<dbReference type="SUPFAM" id="SSF48425">
    <property type="entry name" value="Sec7 domain"/>
    <property type="match status" value="1"/>
</dbReference>
<dbReference type="PANTHER" id="PTHR10663">
    <property type="entry name" value="GUANYL-NUCLEOTIDE EXCHANGE FACTOR"/>
    <property type="match status" value="1"/>
</dbReference>
<evidence type="ECO:0000256" key="1">
    <source>
        <dbReference type="SAM" id="MobiDB-lite"/>
    </source>
</evidence>
<feature type="compositionally biased region" description="Polar residues" evidence="1">
    <location>
        <begin position="501"/>
        <end position="512"/>
    </location>
</feature>
<evidence type="ECO:0000259" key="2">
    <source>
        <dbReference type="PROSITE" id="PS50190"/>
    </source>
</evidence>
<feature type="compositionally biased region" description="Low complexity" evidence="1">
    <location>
        <begin position="476"/>
        <end position="491"/>
    </location>
</feature>
<reference evidence="3 4" key="1">
    <citation type="submission" date="2016-06" db="EMBL/GenBank/DDBJ databases">
        <title>Evolution of pathogenesis and genome organization in the Tremellales.</title>
        <authorList>
            <person name="Cuomo C."/>
            <person name="Litvintseva A."/>
            <person name="Heitman J."/>
            <person name="Chen Y."/>
            <person name="Sun S."/>
            <person name="Springer D."/>
            <person name="Dromer F."/>
            <person name="Young S."/>
            <person name="Zeng Q."/>
            <person name="Chapman S."/>
            <person name="Gujja S."/>
            <person name="Saif S."/>
            <person name="Birren B."/>
        </authorList>
    </citation>
    <scope>NUCLEOTIDE SEQUENCE [LARGE SCALE GENOMIC DNA]</scope>
    <source>
        <strain evidence="3 4">CBS 6039</strain>
    </source>
</reference>
<dbReference type="Pfam" id="PF01369">
    <property type="entry name" value="Sec7"/>
    <property type="match status" value="1"/>
</dbReference>
<feature type="compositionally biased region" description="Low complexity" evidence="1">
    <location>
        <begin position="617"/>
        <end position="632"/>
    </location>
</feature>
<protein>
    <recommendedName>
        <fullName evidence="2">SEC7 domain-containing protein</fullName>
    </recommendedName>
</protein>
<keyword evidence="4" id="KW-1185">Reference proteome</keyword>
<feature type="compositionally biased region" description="Basic and acidic residues" evidence="1">
    <location>
        <begin position="56"/>
        <end position="65"/>
    </location>
</feature>
<dbReference type="PROSITE" id="PS50190">
    <property type="entry name" value="SEC7"/>
    <property type="match status" value="1"/>
</dbReference>
<dbReference type="Gene3D" id="1.10.1000.11">
    <property type="entry name" value="Arf Nucleotide-binding Site Opener,domain 2"/>
    <property type="match status" value="1"/>
</dbReference>
<feature type="compositionally biased region" description="Low complexity" evidence="1">
    <location>
        <begin position="662"/>
        <end position="676"/>
    </location>
</feature>
<accession>A0A1E3HMJ6</accession>
<dbReference type="InterPro" id="IPR035999">
    <property type="entry name" value="Sec7_dom_sf"/>
</dbReference>
<feature type="compositionally biased region" description="Low complexity" evidence="1">
    <location>
        <begin position="543"/>
        <end position="558"/>
    </location>
</feature>
<dbReference type="GO" id="GO:0032012">
    <property type="term" value="P:regulation of ARF protein signal transduction"/>
    <property type="evidence" value="ECO:0007669"/>
    <property type="project" value="InterPro"/>
</dbReference>
<dbReference type="InterPro" id="IPR000904">
    <property type="entry name" value="Sec7_dom"/>
</dbReference>
<dbReference type="SUPFAM" id="SSF50729">
    <property type="entry name" value="PH domain-like"/>
    <property type="match status" value="1"/>
</dbReference>
<dbReference type="SMART" id="SM00222">
    <property type="entry name" value="Sec7"/>
    <property type="match status" value="1"/>
</dbReference>
<feature type="compositionally biased region" description="Polar residues" evidence="1">
    <location>
        <begin position="586"/>
        <end position="598"/>
    </location>
</feature>
<dbReference type="RefSeq" id="XP_018992790.1">
    <property type="nucleotide sequence ID" value="XM_019138847.1"/>
</dbReference>
<evidence type="ECO:0000313" key="4">
    <source>
        <dbReference type="Proteomes" id="UP000094065"/>
    </source>
</evidence>
<feature type="region of interest" description="Disordered" evidence="1">
    <location>
        <begin position="582"/>
        <end position="676"/>
    </location>
</feature>
<dbReference type="Proteomes" id="UP000094065">
    <property type="component" value="Unassembled WGS sequence"/>
</dbReference>
<dbReference type="Gene3D" id="1.10.220.20">
    <property type="match status" value="1"/>
</dbReference>
<name>A0A1E3HMJ6_9TREE</name>
<feature type="compositionally biased region" description="Low complexity" evidence="1">
    <location>
        <begin position="1398"/>
        <end position="1417"/>
    </location>
</feature>
<feature type="domain" description="SEC7" evidence="2">
    <location>
        <begin position="1001"/>
        <end position="1183"/>
    </location>
</feature>
<feature type="region of interest" description="Disordered" evidence="1">
    <location>
        <begin position="332"/>
        <end position="374"/>
    </location>
</feature>
<dbReference type="STRING" id="1295533.A0A1E3HMJ6"/>